<accession>B3M593</accession>
<dbReference type="AlphaFoldDB" id="B3M593"/>
<dbReference type="PROSITE" id="PS50850">
    <property type="entry name" value="MFS"/>
    <property type="match status" value="1"/>
</dbReference>
<evidence type="ECO:0000259" key="7">
    <source>
        <dbReference type="PROSITE" id="PS50850"/>
    </source>
</evidence>
<dbReference type="InParanoid" id="B3M593"/>
<sequence>MKNNYAPQEPPPIGFSSAPPQQEYAPQWANPHAGYPPQSEIGFAPQSQLGFPPQPQPGYPSQPLSRFPPQQSYPPPGYPQPGYPPQYYGNPPPPPPPVVVVNSHGWMSRNQKNKPQSNAVGGAGLIFVSGGMNIAWSIGFHGNLYFKVTQHNFLAWFIGGIIGAFVSCWLTNKVPKKLILIFSSILVMIGGIILASTRHNGSATLACSYLDGIGNGLIFAPFLALAGEVSVPYMRGLISASIEQMCLGLGILLQIIYSSAWTDSKYSSFNSENLKGVLSIIYGLLALVIGSLLCVESPVIMLADNNEQGAMEALKRLQRPHTWTSDTDQQLRDHKLYLAQNKDLSVGQSICQAIPTFIRLVFLRALNVLSISDFVVTSFVYFFVNSYGLSYYVWFCVFAVSRWMGNFIATFCMESAGRKKPTLLGLLVCGVLAFVMAAQFNILTYNTGNTIMLLVFQFFAGVAFTATSPYLSEAYPLGVKQHFIALTFMIEMLVFIIIGVCRWSPTGGAIYFYIMGGLYIFGFVLSIFILPETRRLTLREAQDKFSGFISHGF</sequence>
<feature type="transmembrane region" description="Helical" evidence="6">
    <location>
        <begin position="451"/>
        <end position="471"/>
    </location>
</feature>
<dbReference type="PANTHER" id="PTHR23529:SF2">
    <property type="entry name" value="GH19118P-RELATED"/>
    <property type="match status" value="1"/>
</dbReference>
<evidence type="ECO:0000256" key="4">
    <source>
        <dbReference type="ARBA" id="ARBA00023136"/>
    </source>
</evidence>
<evidence type="ECO:0000313" key="8">
    <source>
        <dbReference type="EMBL" id="EDV40598.1"/>
    </source>
</evidence>
<feature type="region of interest" description="Disordered" evidence="5">
    <location>
        <begin position="1"/>
        <end position="89"/>
    </location>
</feature>
<dbReference type="OMA" id="TTEHNFA"/>
<dbReference type="eggNOG" id="KOG0254">
    <property type="taxonomic scope" value="Eukaryota"/>
</dbReference>
<reference evidence="8 9" key="1">
    <citation type="journal article" date="2007" name="Nature">
        <title>Evolution of genes and genomes on the Drosophila phylogeny.</title>
        <authorList>
            <consortium name="Drosophila 12 Genomes Consortium"/>
            <person name="Clark A.G."/>
            <person name="Eisen M.B."/>
            <person name="Smith D.R."/>
            <person name="Bergman C.M."/>
            <person name="Oliver B."/>
            <person name="Markow T.A."/>
            <person name="Kaufman T.C."/>
            <person name="Kellis M."/>
            <person name="Gelbart W."/>
            <person name="Iyer V.N."/>
            <person name="Pollard D.A."/>
            <person name="Sackton T.B."/>
            <person name="Larracuente A.M."/>
            <person name="Singh N.D."/>
            <person name="Abad J.P."/>
            <person name="Abt D.N."/>
            <person name="Adryan B."/>
            <person name="Aguade M."/>
            <person name="Akashi H."/>
            <person name="Anderson W.W."/>
            <person name="Aquadro C.F."/>
            <person name="Ardell D.H."/>
            <person name="Arguello R."/>
            <person name="Artieri C.G."/>
            <person name="Barbash D.A."/>
            <person name="Barker D."/>
            <person name="Barsanti P."/>
            <person name="Batterham P."/>
            <person name="Batzoglou S."/>
            <person name="Begun D."/>
            <person name="Bhutkar A."/>
            <person name="Blanco E."/>
            <person name="Bosak S.A."/>
            <person name="Bradley R.K."/>
            <person name="Brand A.D."/>
            <person name="Brent M.R."/>
            <person name="Brooks A.N."/>
            <person name="Brown R.H."/>
            <person name="Butlin R.K."/>
            <person name="Caggese C."/>
            <person name="Calvi B.R."/>
            <person name="Bernardo de Carvalho A."/>
            <person name="Caspi A."/>
            <person name="Castrezana S."/>
            <person name="Celniker S.E."/>
            <person name="Chang J.L."/>
            <person name="Chapple C."/>
            <person name="Chatterji S."/>
            <person name="Chinwalla A."/>
            <person name="Civetta A."/>
            <person name="Clifton S.W."/>
            <person name="Comeron J.M."/>
            <person name="Costello J.C."/>
            <person name="Coyne J.A."/>
            <person name="Daub J."/>
            <person name="David R.G."/>
            <person name="Delcher A.L."/>
            <person name="Delehaunty K."/>
            <person name="Do C.B."/>
            <person name="Ebling H."/>
            <person name="Edwards K."/>
            <person name="Eickbush T."/>
            <person name="Evans J.D."/>
            <person name="Filipski A."/>
            <person name="Findeiss S."/>
            <person name="Freyhult E."/>
            <person name="Fulton L."/>
            <person name="Fulton R."/>
            <person name="Garcia A.C."/>
            <person name="Gardiner A."/>
            <person name="Garfield D.A."/>
            <person name="Garvin B.E."/>
            <person name="Gibson G."/>
            <person name="Gilbert D."/>
            <person name="Gnerre S."/>
            <person name="Godfrey J."/>
            <person name="Good R."/>
            <person name="Gotea V."/>
            <person name="Gravely B."/>
            <person name="Greenberg A.J."/>
            <person name="Griffiths-Jones S."/>
            <person name="Gross S."/>
            <person name="Guigo R."/>
            <person name="Gustafson E.A."/>
            <person name="Haerty W."/>
            <person name="Hahn M.W."/>
            <person name="Halligan D.L."/>
            <person name="Halpern A.L."/>
            <person name="Halter G.M."/>
            <person name="Han M.V."/>
            <person name="Heger A."/>
            <person name="Hillier L."/>
            <person name="Hinrichs A.S."/>
            <person name="Holmes I."/>
            <person name="Hoskins R.A."/>
            <person name="Hubisz M.J."/>
            <person name="Hultmark D."/>
            <person name="Huntley M.A."/>
            <person name="Jaffe D.B."/>
            <person name="Jagadeeshan S."/>
            <person name="Jeck W.R."/>
            <person name="Johnson J."/>
            <person name="Jones C.D."/>
            <person name="Jordan W.C."/>
            <person name="Karpen G.H."/>
            <person name="Kataoka E."/>
            <person name="Keightley P.D."/>
            <person name="Kheradpour P."/>
            <person name="Kirkness E.F."/>
            <person name="Koerich L.B."/>
            <person name="Kristiansen K."/>
            <person name="Kudrna D."/>
            <person name="Kulathinal R.J."/>
            <person name="Kumar S."/>
            <person name="Kwok R."/>
            <person name="Lander E."/>
            <person name="Langley C.H."/>
            <person name="Lapoint R."/>
            <person name="Lazzaro B.P."/>
            <person name="Lee S.J."/>
            <person name="Levesque L."/>
            <person name="Li R."/>
            <person name="Lin C.F."/>
            <person name="Lin M.F."/>
            <person name="Lindblad-Toh K."/>
            <person name="Llopart A."/>
            <person name="Long M."/>
            <person name="Low L."/>
            <person name="Lozovsky E."/>
            <person name="Lu J."/>
            <person name="Luo M."/>
            <person name="Machado C.A."/>
            <person name="Makalowski W."/>
            <person name="Marzo M."/>
            <person name="Matsuda M."/>
            <person name="Matzkin L."/>
            <person name="McAllister B."/>
            <person name="McBride C.S."/>
            <person name="McKernan B."/>
            <person name="McKernan K."/>
            <person name="Mendez-Lago M."/>
            <person name="Minx P."/>
            <person name="Mollenhauer M.U."/>
            <person name="Montooth K."/>
            <person name="Mount S.M."/>
            <person name="Mu X."/>
            <person name="Myers E."/>
            <person name="Negre B."/>
            <person name="Newfeld S."/>
            <person name="Nielsen R."/>
            <person name="Noor M.A."/>
            <person name="O'Grady P."/>
            <person name="Pachter L."/>
            <person name="Papaceit M."/>
            <person name="Parisi M.J."/>
            <person name="Parisi M."/>
            <person name="Parts L."/>
            <person name="Pedersen J.S."/>
            <person name="Pesole G."/>
            <person name="Phillippy A.M."/>
            <person name="Ponting C.P."/>
            <person name="Pop M."/>
            <person name="Porcelli D."/>
            <person name="Powell J.R."/>
            <person name="Prohaska S."/>
            <person name="Pruitt K."/>
            <person name="Puig M."/>
            <person name="Quesneville H."/>
            <person name="Ram K.R."/>
            <person name="Rand D."/>
            <person name="Rasmussen M.D."/>
            <person name="Reed L.K."/>
            <person name="Reenan R."/>
            <person name="Reily A."/>
            <person name="Remington K.A."/>
            <person name="Rieger T.T."/>
            <person name="Ritchie M.G."/>
            <person name="Robin C."/>
            <person name="Rogers Y.H."/>
            <person name="Rohde C."/>
            <person name="Rozas J."/>
            <person name="Rubenfield M.J."/>
            <person name="Ruiz A."/>
            <person name="Russo S."/>
            <person name="Salzberg S.L."/>
            <person name="Sanchez-Gracia A."/>
            <person name="Saranga D.J."/>
            <person name="Sato H."/>
            <person name="Schaeffer S.W."/>
            <person name="Schatz M.C."/>
            <person name="Schlenke T."/>
            <person name="Schwartz R."/>
            <person name="Segarra C."/>
            <person name="Singh R.S."/>
            <person name="Sirot L."/>
            <person name="Sirota M."/>
            <person name="Sisneros N.B."/>
            <person name="Smith C.D."/>
            <person name="Smith T.F."/>
            <person name="Spieth J."/>
            <person name="Stage D.E."/>
            <person name="Stark A."/>
            <person name="Stephan W."/>
            <person name="Strausberg R.L."/>
            <person name="Strempel S."/>
            <person name="Sturgill D."/>
            <person name="Sutton G."/>
            <person name="Sutton G.G."/>
            <person name="Tao W."/>
            <person name="Teichmann S."/>
            <person name="Tobari Y.N."/>
            <person name="Tomimura Y."/>
            <person name="Tsolas J.M."/>
            <person name="Valente V.L."/>
            <person name="Venter E."/>
            <person name="Venter J.C."/>
            <person name="Vicario S."/>
            <person name="Vieira F.G."/>
            <person name="Vilella A.J."/>
            <person name="Villasante A."/>
            <person name="Walenz B."/>
            <person name="Wang J."/>
            <person name="Wasserman M."/>
            <person name="Watts T."/>
            <person name="Wilson D."/>
            <person name="Wilson R.K."/>
            <person name="Wing R.A."/>
            <person name="Wolfner M.F."/>
            <person name="Wong A."/>
            <person name="Wong G.K."/>
            <person name="Wu C.I."/>
            <person name="Wu G."/>
            <person name="Yamamoto D."/>
            <person name="Yang H.P."/>
            <person name="Yang S.P."/>
            <person name="Yorke J.A."/>
            <person name="Yoshida K."/>
            <person name="Zdobnov E."/>
            <person name="Zhang P."/>
            <person name="Zhang Y."/>
            <person name="Zimin A.V."/>
            <person name="Baldwin J."/>
            <person name="Abdouelleil A."/>
            <person name="Abdulkadir J."/>
            <person name="Abebe A."/>
            <person name="Abera B."/>
            <person name="Abreu J."/>
            <person name="Acer S.C."/>
            <person name="Aftuck L."/>
            <person name="Alexander A."/>
            <person name="An P."/>
            <person name="Anderson E."/>
            <person name="Anderson S."/>
            <person name="Arachi H."/>
            <person name="Azer M."/>
            <person name="Bachantsang P."/>
            <person name="Barry A."/>
            <person name="Bayul T."/>
            <person name="Berlin A."/>
            <person name="Bessette D."/>
            <person name="Bloom T."/>
            <person name="Blye J."/>
            <person name="Boguslavskiy L."/>
            <person name="Bonnet C."/>
            <person name="Boukhgalter B."/>
            <person name="Bourzgui I."/>
            <person name="Brown A."/>
            <person name="Cahill P."/>
            <person name="Channer S."/>
            <person name="Cheshatsang Y."/>
            <person name="Chuda L."/>
            <person name="Citroen M."/>
            <person name="Collymore A."/>
            <person name="Cooke P."/>
            <person name="Costello M."/>
            <person name="D'Aco K."/>
            <person name="Daza R."/>
            <person name="De Haan G."/>
            <person name="DeGray S."/>
            <person name="DeMaso C."/>
            <person name="Dhargay N."/>
            <person name="Dooley K."/>
            <person name="Dooley E."/>
            <person name="Doricent M."/>
            <person name="Dorje P."/>
            <person name="Dorjee K."/>
            <person name="Dupes A."/>
            <person name="Elong R."/>
            <person name="Falk J."/>
            <person name="Farina A."/>
            <person name="Faro S."/>
            <person name="Ferguson D."/>
            <person name="Fisher S."/>
            <person name="Foley C.D."/>
            <person name="Franke A."/>
            <person name="Friedrich D."/>
            <person name="Gadbois L."/>
            <person name="Gearin G."/>
            <person name="Gearin C.R."/>
            <person name="Giannoukos G."/>
            <person name="Goode T."/>
            <person name="Graham J."/>
            <person name="Grandbois E."/>
            <person name="Grewal S."/>
            <person name="Gyaltsen K."/>
            <person name="Hafez N."/>
            <person name="Hagos B."/>
            <person name="Hall J."/>
            <person name="Henson C."/>
            <person name="Hollinger A."/>
            <person name="Honan T."/>
            <person name="Huard M.D."/>
            <person name="Hughes L."/>
            <person name="Hurhula B."/>
            <person name="Husby M.E."/>
            <person name="Kamat A."/>
            <person name="Kanga B."/>
            <person name="Kashin S."/>
            <person name="Khazanovich D."/>
            <person name="Kisner P."/>
            <person name="Lance K."/>
            <person name="Lara M."/>
            <person name="Lee W."/>
            <person name="Lennon N."/>
            <person name="Letendre F."/>
            <person name="LeVine R."/>
            <person name="Lipovsky A."/>
            <person name="Liu X."/>
            <person name="Liu J."/>
            <person name="Liu S."/>
            <person name="Lokyitsang T."/>
            <person name="Lokyitsang Y."/>
            <person name="Lubonja R."/>
            <person name="Lui A."/>
            <person name="MacDonald P."/>
            <person name="Magnisalis V."/>
            <person name="Maru K."/>
            <person name="Matthews C."/>
            <person name="McCusker W."/>
            <person name="McDonough S."/>
            <person name="Mehta T."/>
            <person name="Meldrim J."/>
            <person name="Meneus L."/>
            <person name="Mihai O."/>
            <person name="Mihalev A."/>
            <person name="Mihova T."/>
            <person name="Mittelman R."/>
            <person name="Mlenga V."/>
            <person name="Montmayeur A."/>
            <person name="Mulrain L."/>
            <person name="Navidi A."/>
            <person name="Naylor J."/>
            <person name="Negash T."/>
            <person name="Nguyen T."/>
            <person name="Nguyen N."/>
            <person name="Nicol R."/>
            <person name="Norbu C."/>
            <person name="Norbu N."/>
            <person name="Novod N."/>
            <person name="O'Neill B."/>
            <person name="Osman S."/>
            <person name="Markiewicz E."/>
            <person name="Oyono O.L."/>
            <person name="Patti C."/>
            <person name="Phunkhang P."/>
            <person name="Pierre F."/>
            <person name="Priest M."/>
            <person name="Raghuraman S."/>
            <person name="Rege F."/>
            <person name="Reyes R."/>
            <person name="Rise C."/>
            <person name="Rogov P."/>
            <person name="Ross K."/>
            <person name="Ryan E."/>
            <person name="Settipalli S."/>
            <person name="Shea T."/>
            <person name="Sherpa N."/>
            <person name="Shi L."/>
            <person name="Shih D."/>
            <person name="Sparrow T."/>
            <person name="Spaulding J."/>
            <person name="Stalker J."/>
            <person name="Stange-Thomann N."/>
            <person name="Stavropoulos S."/>
            <person name="Stone C."/>
            <person name="Strader C."/>
            <person name="Tesfaye S."/>
            <person name="Thomson T."/>
            <person name="Thoulutsang Y."/>
            <person name="Thoulutsang D."/>
            <person name="Topham K."/>
            <person name="Topping I."/>
            <person name="Tsamla T."/>
            <person name="Vassiliev H."/>
            <person name="Vo A."/>
            <person name="Wangchuk T."/>
            <person name="Wangdi T."/>
            <person name="Weiand M."/>
            <person name="Wilkinson J."/>
            <person name="Wilson A."/>
            <person name="Yadav S."/>
            <person name="Young G."/>
            <person name="Yu Q."/>
            <person name="Zembek L."/>
            <person name="Zhong D."/>
            <person name="Zimmer A."/>
            <person name="Zwirko Z."/>
            <person name="Jaffe D.B."/>
            <person name="Alvarez P."/>
            <person name="Brockman W."/>
            <person name="Butler J."/>
            <person name="Chin C."/>
            <person name="Gnerre S."/>
            <person name="Grabherr M."/>
            <person name="Kleber M."/>
            <person name="Mauceli E."/>
            <person name="MacCallum I."/>
        </authorList>
    </citation>
    <scope>NUCLEOTIDE SEQUENCE [LARGE SCALE GENOMIC DNA]</scope>
    <source>
        <strain evidence="9">Tucson 14024-0371.13</strain>
    </source>
</reference>
<evidence type="ECO:0000256" key="2">
    <source>
        <dbReference type="ARBA" id="ARBA00022692"/>
    </source>
</evidence>
<keyword evidence="3 6" id="KW-1133">Transmembrane helix</keyword>
<dbReference type="Pfam" id="PF00083">
    <property type="entry name" value="Sugar_tr"/>
    <property type="match status" value="1"/>
</dbReference>
<dbReference type="KEGG" id="dan:6506482"/>
<comment type="subcellular location">
    <subcellularLocation>
        <location evidence="1">Membrane</location>
        <topology evidence="1">Multi-pass membrane protein</topology>
    </subcellularLocation>
</comment>
<dbReference type="STRING" id="7217.B3M593"/>
<evidence type="ECO:0000256" key="5">
    <source>
        <dbReference type="SAM" id="MobiDB-lite"/>
    </source>
</evidence>
<evidence type="ECO:0000256" key="6">
    <source>
        <dbReference type="SAM" id="Phobius"/>
    </source>
</evidence>
<organism evidence="8 9">
    <name type="scientific">Drosophila ananassae</name>
    <name type="common">Fruit fly</name>
    <dbReference type="NCBI Taxonomy" id="7217"/>
    <lineage>
        <taxon>Eukaryota</taxon>
        <taxon>Metazoa</taxon>
        <taxon>Ecdysozoa</taxon>
        <taxon>Arthropoda</taxon>
        <taxon>Hexapoda</taxon>
        <taxon>Insecta</taxon>
        <taxon>Pterygota</taxon>
        <taxon>Neoptera</taxon>
        <taxon>Endopterygota</taxon>
        <taxon>Diptera</taxon>
        <taxon>Brachycera</taxon>
        <taxon>Muscomorpha</taxon>
        <taxon>Ephydroidea</taxon>
        <taxon>Drosophilidae</taxon>
        <taxon>Drosophila</taxon>
        <taxon>Sophophora</taxon>
    </lineage>
</organism>
<dbReference type="PhylomeDB" id="B3M593"/>
<evidence type="ECO:0000256" key="1">
    <source>
        <dbReference type="ARBA" id="ARBA00004141"/>
    </source>
</evidence>
<dbReference type="InterPro" id="IPR020846">
    <property type="entry name" value="MFS_dom"/>
</dbReference>
<feature type="transmembrane region" description="Helical" evidence="6">
    <location>
        <begin position="423"/>
        <end position="445"/>
    </location>
</feature>
<feature type="transmembrane region" description="Helical" evidence="6">
    <location>
        <begin position="153"/>
        <end position="171"/>
    </location>
</feature>
<feature type="transmembrane region" description="Helical" evidence="6">
    <location>
        <begin position="483"/>
        <end position="505"/>
    </location>
</feature>
<dbReference type="SUPFAM" id="SSF103473">
    <property type="entry name" value="MFS general substrate transporter"/>
    <property type="match status" value="1"/>
</dbReference>
<dbReference type="HOGENOM" id="CLU_037253_0_0_1"/>
<dbReference type="InterPro" id="IPR036259">
    <property type="entry name" value="MFS_trans_sf"/>
</dbReference>
<feature type="transmembrane region" description="Helical" evidence="6">
    <location>
        <begin position="237"/>
        <end position="257"/>
    </location>
</feature>
<dbReference type="EMBL" id="CH902618">
    <property type="protein sequence ID" value="EDV40598.1"/>
    <property type="molecule type" value="Genomic_DNA"/>
</dbReference>
<feature type="transmembrane region" description="Helical" evidence="6">
    <location>
        <begin position="119"/>
        <end position="141"/>
    </location>
</feature>
<keyword evidence="9" id="KW-1185">Reference proteome</keyword>
<dbReference type="Proteomes" id="UP000007801">
    <property type="component" value="Unassembled WGS sequence"/>
</dbReference>
<feature type="domain" description="Major facilitator superfamily (MFS) profile" evidence="7">
    <location>
        <begin position="98"/>
        <end position="534"/>
    </location>
</feature>
<keyword evidence="2 6" id="KW-0812">Transmembrane</keyword>
<feature type="transmembrane region" description="Helical" evidence="6">
    <location>
        <begin position="203"/>
        <end position="225"/>
    </location>
</feature>
<protein>
    <recommendedName>
        <fullName evidence="7">Major facilitator superfamily (MFS) profile domain-containing protein</fullName>
    </recommendedName>
</protein>
<dbReference type="GO" id="GO:0022857">
    <property type="term" value="F:transmembrane transporter activity"/>
    <property type="evidence" value="ECO:0007669"/>
    <property type="project" value="InterPro"/>
</dbReference>
<feature type="transmembrane region" description="Helical" evidence="6">
    <location>
        <begin position="178"/>
        <end position="197"/>
    </location>
</feature>
<feature type="transmembrane region" description="Helical" evidence="6">
    <location>
        <begin position="389"/>
        <end position="411"/>
    </location>
</feature>
<keyword evidence="4 6" id="KW-0472">Membrane</keyword>
<evidence type="ECO:0000256" key="3">
    <source>
        <dbReference type="ARBA" id="ARBA00022989"/>
    </source>
</evidence>
<feature type="transmembrane region" description="Helical" evidence="6">
    <location>
        <begin position="511"/>
        <end position="530"/>
    </location>
</feature>
<dbReference type="GeneID" id="6506482"/>
<evidence type="ECO:0000313" key="9">
    <source>
        <dbReference type="Proteomes" id="UP000007801"/>
    </source>
</evidence>
<proteinExistence type="predicted"/>
<feature type="compositionally biased region" description="Pro residues" evidence="5">
    <location>
        <begin position="71"/>
        <end position="89"/>
    </location>
</feature>
<dbReference type="GO" id="GO:0016020">
    <property type="term" value="C:membrane"/>
    <property type="evidence" value="ECO:0007669"/>
    <property type="project" value="UniProtKB-SubCell"/>
</dbReference>
<dbReference type="Gene3D" id="1.20.1250.20">
    <property type="entry name" value="MFS general substrate transporter like domains"/>
    <property type="match status" value="1"/>
</dbReference>
<dbReference type="OrthoDB" id="6612291at2759"/>
<feature type="compositionally biased region" description="Low complexity" evidence="5">
    <location>
        <begin position="61"/>
        <end position="70"/>
    </location>
</feature>
<dbReference type="InterPro" id="IPR005828">
    <property type="entry name" value="MFS_sugar_transport-like"/>
</dbReference>
<feature type="transmembrane region" description="Helical" evidence="6">
    <location>
        <begin position="277"/>
        <end position="295"/>
    </location>
</feature>
<name>B3M593_DROAN</name>
<gene>
    <name evidence="8" type="primary">Dana\GF23845</name>
    <name evidence="8" type="synonym">dana_GLEANR_8614</name>
    <name evidence="8" type="ORF">GF23845</name>
</gene>
<dbReference type="PANTHER" id="PTHR23529">
    <property type="entry name" value="GH19118P-RELATED"/>
    <property type="match status" value="1"/>
</dbReference>